<evidence type="ECO:0000256" key="1">
    <source>
        <dbReference type="ARBA" id="ARBA00001974"/>
    </source>
</evidence>
<reference evidence="18" key="1">
    <citation type="submission" date="2017-11" db="EMBL/GenBank/DDBJ databases">
        <title>Otitis media/interna in a cat caused by the recently described species Corynebacterium provencense.</title>
        <authorList>
            <person name="Kittl S."/>
            <person name="Brodard I."/>
            <person name="Rychener L."/>
            <person name="Jores J."/>
            <person name="Roosje P."/>
            <person name="Gobeli Brawand S."/>
        </authorList>
    </citation>
    <scope>NUCLEOTIDE SEQUENCE [LARGE SCALE GENOMIC DNA]</scope>
    <source>
        <strain evidence="18">17KM38</strain>
    </source>
</reference>
<evidence type="ECO:0000256" key="5">
    <source>
        <dbReference type="ARBA" id="ARBA00016406"/>
    </source>
</evidence>
<evidence type="ECO:0000256" key="12">
    <source>
        <dbReference type="ARBA" id="ARBA00031158"/>
    </source>
</evidence>
<dbReference type="AlphaFoldDB" id="A0A2Z3YTN8"/>
<dbReference type="Proteomes" id="UP000247696">
    <property type="component" value="Chromosome"/>
</dbReference>
<dbReference type="GO" id="GO:0047091">
    <property type="term" value="F:L-lysine 6-monooxygenase (NADPH) activity"/>
    <property type="evidence" value="ECO:0007669"/>
    <property type="project" value="UniProtKB-EC"/>
</dbReference>
<dbReference type="SUPFAM" id="SSF51905">
    <property type="entry name" value="FAD/NAD(P)-binding domain"/>
    <property type="match status" value="1"/>
</dbReference>
<evidence type="ECO:0000256" key="9">
    <source>
        <dbReference type="ARBA" id="ARBA00023002"/>
    </source>
</evidence>
<evidence type="ECO:0000313" key="18">
    <source>
        <dbReference type="Proteomes" id="UP000247696"/>
    </source>
</evidence>
<keyword evidence="6" id="KW-0285">Flavoprotein</keyword>
<dbReference type="EC" id="1.14.13.59" evidence="4"/>
<protein>
    <recommendedName>
        <fullName evidence="5">L-lysine N6-monooxygenase MbtG</fullName>
        <ecNumber evidence="4">1.14.13.59</ecNumber>
    </recommendedName>
    <alternativeName>
        <fullName evidence="14">Lysine 6-N-hydroxylase</fullName>
    </alternativeName>
    <alternativeName>
        <fullName evidence="13">Lysine N6-hydroxylase</fullName>
    </alternativeName>
    <alternativeName>
        <fullName evidence="11">Lysine-N-oxygenase</fullName>
    </alternativeName>
    <alternativeName>
        <fullName evidence="12">Mycobactin synthase protein G</fullName>
    </alternativeName>
</protein>
<gene>
    <name evidence="17" type="primary">mbtG</name>
    <name evidence="17" type="ORF">Csp1_05950</name>
</gene>
<dbReference type="RefSeq" id="WP_110481027.1">
    <property type="nucleotide sequence ID" value="NZ_CP024988.1"/>
</dbReference>
<dbReference type="STRING" id="1737425.GCA_900049755_00779"/>
<comment type="pathway">
    <text evidence="2">Siderophore biosynthesis; mycobactin biosynthesis.</text>
</comment>
<feature type="compositionally biased region" description="Polar residues" evidence="16">
    <location>
        <begin position="453"/>
        <end position="467"/>
    </location>
</feature>
<proteinExistence type="inferred from homology"/>
<evidence type="ECO:0000256" key="15">
    <source>
        <dbReference type="ARBA" id="ARBA00048407"/>
    </source>
</evidence>
<sequence>MKSLAILGAGPKAVAVQAKAHALRRLGLPSPDITVIDYQGIGGNWRSGGGWTDGRHQLGTSPTKDVGFPYRTRIAAAADTDPLNRAVDRELMSVSWPAFLVATDRYAAWVDRGHPAPRHYLWADYLRWAAVNTGMDLVNGQVTRIGLRNARRTGRRDADGWSLSVDLADGSTTRITADALLVTGPGRSDRRIAPLPTVMSVSGFWSAVGSGSLPAASRVAVIGGGETAASVTDEIIRHTVVDISVISPTATIFSRGEGVFENEIYTDPRKWVELDEDARRDVIARCDRGVFSGRVQTSLMAEDRVSHLRGRVLSVNDHHGSAAVHVARSLPGGQVAEHTEIFDLVIDARGNSPLWFTRMMDDRVVASLISACGGPVTTAAVEDRITPDLSLGGMRPTLFLPALAGFRQGPGFANLSCLGELSDRVLAGLGVSPAQPPAAGPAQPPAAGGVPTDLSTGTFPSSERITQ</sequence>
<evidence type="ECO:0000256" key="2">
    <source>
        <dbReference type="ARBA" id="ARBA00005102"/>
    </source>
</evidence>
<keyword evidence="9 17" id="KW-0560">Oxidoreductase</keyword>
<evidence type="ECO:0000256" key="6">
    <source>
        <dbReference type="ARBA" id="ARBA00022630"/>
    </source>
</evidence>
<evidence type="ECO:0000256" key="3">
    <source>
        <dbReference type="ARBA" id="ARBA00007588"/>
    </source>
</evidence>
<keyword evidence="10 17" id="KW-0503">Monooxygenase</keyword>
<dbReference type="InterPro" id="IPR025700">
    <property type="entry name" value="Lys/Orn_oxygenase"/>
</dbReference>
<dbReference type="Gene3D" id="3.50.50.60">
    <property type="entry name" value="FAD/NAD(P)-binding domain"/>
    <property type="match status" value="1"/>
</dbReference>
<feature type="region of interest" description="Disordered" evidence="16">
    <location>
        <begin position="432"/>
        <end position="467"/>
    </location>
</feature>
<comment type="cofactor">
    <cofactor evidence="1">
        <name>FAD</name>
        <dbReference type="ChEBI" id="CHEBI:57692"/>
    </cofactor>
</comment>
<keyword evidence="7" id="KW-0274">FAD</keyword>
<feature type="compositionally biased region" description="Pro residues" evidence="16">
    <location>
        <begin position="434"/>
        <end position="444"/>
    </location>
</feature>
<dbReference type="InterPro" id="IPR036188">
    <property type="entry name" value="FAD/NAD-bd_sf"/>
</dbReference>
<dbReference type="EMBL" id="CP024988">
    <property type="protein sequence ID" value="AWT25407.1"/>
    <property type="molecule type" value="Genomic_DNA"/>
</dbReference>
<keyword evidence="18" id="KW-1185">Reference proteome</keyword>
<keyword evidence="8" id="KW-0521">NADP</keyword>
<dbReference type="KEGG" id="cpre:Csp1_05950"/>
<evidence type="ECO:0000256" key="8">
    <source>
        <dbReference type="ARBA" id="ARBA00022857"/>
    </source>
</evidence>
<accession>A0A2Z3YTN8</accession>
<dbReference type="Pfam" id="PF13434">
    <property type="entry name" value="Lys_Orn_oxgnase"/>
    <property type="match status" value="1"/>
</dbReference>
<evidence type="ECO:0000256" key="10">
    <source>
        <dbReference type="ARBA" id="ARBA00023033"/>
    </source>
</evidence>
<evidence type="ECO:0000256" key="11">
    <source>
        <dbReference type="ARBA" id="ARBA00029939"/>
    </source>
</evidence>
<evidence type="ECO:0000256" key="7">
    <source>
        <dbReference type="ARBA" id="ARBA00022827"/>
    </source>
</evidence>
<comment type="catalytic activity">
    <reaction evidence="15">
        <text>L-lysine + NADPH + O2 = N(6)-hydroxy-L-lysine + NADP(+) + H2O</text>
        <dbReference type="Rhea" id="RHEA:23228"/>
        <dbReference type="ChEBI" id="CHEBI:15377"/>
        <dbReference type="ChEBI" id="CHEBI:15379"/>
        <dbReference type="ChEBI" id="CHEBI:32551"/>
        <dbReference type="ChEBI" id="CHEBI:57783"/>
        <dbReference type="ChEBI" id="CHEBI:57820"/>
        <dbReference type="ChEBI" id="CHEBI:58349"/>
        <dbReference type="EC" id="1.14.13.59"/>
    </reaction>
</comment>
<name>A0A2Z3YTN8_9CORY</name>
<comment type="similarity">
    <text evidence="3">Belongs to the lysine N(6)-hydroxylase/L-ornithine N(5)-oxygenase family.</text>
</comment>
<evidence type="ECO:0000313" key="17">
    <source>
        <dbReference type="EMBL" id="AWT25407.1"/>
    </source>
</evidence>
<organism evidence="17 18">
    <name type="scientific">Corynebacterium provencense</name>
    <dbReference type="NCBI Taxonomy" id="1737425"/>
    <lineage>
        <taxon>Bacteria</taxon>
        <taxon>Bacillati</taxon>
        <taxon>Actinomycetota</taxon>
        <taxon>Actinomycetes</taxon>
        <taxon>Mycobacteriales</taxon>
        <taxon>Corynebacteriaceae</taxon>
        <taxon>Corynebacterium</taxon>
    </lineage>
</organism>
<evidence type="ECO:0000256" key="14">
    <source>
        <dbReference type="ARBA" id="ARBA00032738"/>
    </source>
</evidence>
<dbReference type="OrthoDB" id="9149460at2"/>
<evidence type="ECO:0000256" key="4">
    <source>
        <dbReference type="ARBA" id="ARBA00013076"/>
    </source>
</evidence>
<evidence type="ECO:0000256" key="13">
    <source>
        <dbReference type="ARBA" id="ARBA00032493"/>
    </source>
</evidence>
<evidence type="ECO:0000256" key="16">
    <source>
        <dbReference type="SAM" id="MobiDB-lite"/>
    </source>
</evidence>